<feature type="compositionally biased region" description="Acidic residues" evidence="2">
    <location>
        <begin position="749"/>
        <end position="758"/>
    </location>
</feature>
<comment type="similarity">
    <text evidence="1">Belongs to the EFR3 family.</text>
</comment>
<organism evidence="3 4">
    <name type="scientific">Basidiobolus ranarum</name>
    <dbReference type="NCBI Taxonomy" id="34480"/>
    <lineage>
        <taxon>Eukaryota</taxon>
        <taxon>Fungi</taxon>
        <taxon>Fungi incertae sedis</taxon>
        <taxon>Zoopagomycota</taxon>
        <taxon>Entomophthoromycotina</taxon>
        <taxon>Basidiobolomycetes</taxon>
        <taxon>Basidiobolales</taxon>
        <taxon>Basidiobolaceae</taxon>
        <taxon>Basidiobolus</taxon>
    </lineage>
</organism>
<accession>A0ABR2VUA2</accession>
<dbReference type="Proteomes" id="UP001479436">
    <property type="component" value="Unassembled WGS sequence"/>
</dbReference>
<dbReference type="InterPro" id="IPR039786">
    <property type="entry name" value="EFR3"/>
</dbReference>
<name>A0ABR2VUA2_9FUNG</name>
<proteinExistence type="inferred from homology"/>
<feature type="region of interest" description="Disordered" evidence="2">
    <location>
        <begin position="747"/>
        <end position="774"/>
    </location>
</feature>
<dbReference type="InterPro" id="IPR016024">
    <property type="entry name" value="ARM-type_fold"/>
</dbReference>
<keyword evidence="4" id="KW-1185">Reference proteome</keyword>
<gene>
    <name evidence="3" type="primary">EFR3_3</name>
    <name evidence="3" type="ORF">K7432_011497</name>
</gene>
<dbReference type="PANTHER" id="PTHR47766:SF1">
    <property type="entry name" value="PROTEIN EFR3"/>
    <property type="match status" value="1"/>
</dbReference>
<evidence type="ECO:0000256" key="2">
    <source>
        <dbReference type="SAM" id="MobiDB-lite"/>
    </source>
</evidence>
<dbReference type="EMBL" id="JASJQH010007770">
    <property type="protein sequence ID" value="KAK9701914.1"/>
    <property type="molecule type" value="Genomic_DNA"/>
</dbReference>
<dbReference type="PANTHER" id="PTHR47766">
    <property type="entry name" value="PROTEIN EFR3"/>
    <property type="match status" value="1"/>
</dbReference>
<sequence>MRCPCVPKKNHVKLIENCYPNLPGQSTPQPSETSYLVYYASSRPAKLVKVAEYLKKRVAKDVYKLRNTDIIVTLGIINELLLGCSKDVNLFARGVLHSLSTILEVKDFELSWAVGNTFRKFCSKYDGSSLGVDEELTKEFDFLVNDFCTEASRDINKESEKRWRLLGLRAMHGLVNSQIIKAAHAANYLRKLIYSSLSNITSFKEYLSEDDGFEIPESLQENLAFNMFNVDDDSLNVASLECGRQLIRNSAPLYFRTIAETYFSFVEDNGRYGDRSYCVDLVHFIMLNVPPSYRHIVVNEVLKMLRGCKEAGVDQKKTTLINVIAFCLTHRMAAVGLSVLEVVNALIDHLFKMLQYKNLTEKNPYAEEFTPLEAEFRNGIVHSIGGLATHLYYSEQINDTLGFLINKLSLSCQDQVVDGVPISAFRRALLKCMRILVDTNAEAVRSSHYEHSEIPFRIITPTLCLFTNKNPSVRKEYGFFFLSCLDNSDIGRSNATSLKSSISSSNKHVHRSSDRALEFRCSLHRALYEYARWDSLFPLDYSIILSIFKKLIQRYQHEELVRAIPVMFKLQDIANSLEHPHALDQLVASYFEYVAEFLVIPPLHEYMEEVIKTRKQVRCWYNPRDCSIEELRNLEGKTFSMLTEKQEISEQARRVNIDPDIVRKIILEDELSQRQYSDLQKRLSLNYDPESSSCEFQYSSNNPSQGLTGARVQPKLSIPLIVRSDQACEQIKAPKVENLIEALKNGNDDSSDFIDSDSSDIPREGSLVSGTKRTDKLKPDISNLLKSISVNSLVPPNSLVNTPHLHH</sequence>
<dbReference type="InterPro" id="IPR049150">
    <property type="entry name" value="EFR3_HEAT-like_rpt"/>
</dbReference>
<dbReference type="SUPFAM" id="SSF48371">
    <property type="entry name" value="ARM repeat"/>
    <property type="match status" value="1"/>
</dbReference>
<evidence type="ECO:0000313" key="4">
    <source>
        <dbReference type="Proteomes" id="UP001479436"/>
    </source>
</evidence>
<dbReference type="Pfam" id="PF21072">
    <property type="entry name" value="EFR3"/>
    <property type="match status" value="1"/>
</dbReference>
<evidence type="ECO:0000313" key="3">
    <source>
        <dbReference type="EMBL" id="KAK9701914.1"/>
    </source>
</evidence>
<comment type="caution">
    <text evidence="3">The sequence shown here is derived from an EMBL/GenBank/DDBJ whole genome shotgun (WGS) entry which is preliminary data.</text>
</comment>
<protein>
    <submittedName>
        <fullName evidence="3">Plasma membrane localization protein</fullName>
    </submittedName>
</protein>
<evidence type="ECO:0000256" key="1">
    <source>
        <dbReference type="ARBA" id="ARBA00010216"/>
    </source>
</evidence>
<reference evidence="3 4" key="1">
    <citation type="submission" date="2023-04" db="EMBL/GenBank/DDBJ databases">
        <title>Genome of Basidiobolus ranarum AG-B5.</title>
        <authorList>
            <person name="Stajich J.E."/>
            <person name="Carter-House D."/>
            <person name="Gryganskyi A."/>
        </authorList>
    </citation>
    <scope>NUCLEOTIDE SEQUENCE [LARGE SCALE GENOMIC DNA]</scope>
    <source>
        <strain evidence="3 4">AG-B5</strain>
    </source>
</reference>